<evidence type="ECO:0000256" key="4">
    <source>
        <dbReference type="ARBA" id="ARBA00016065"/>
    </source>
</evidence>
<evidence type="ECO:0000256" key="9">
    <source>
        <dbReference type="ARBA" id="ARBA00023067"/>
    </source>
</evidence>
<comment type="subcellular location">
    <subcellularLocation>
        <location evidence="1">Chromosome</location>
    </subcellularLocation>
    <subcellularLocation>
        <location evidence="2">Cytoplasm</location>
    </subcellularLocation>
</comment>
<dbReference type="Pfam" id="PF05786">
    <property type="entry name" value="Cnd2"/>
    <property type="match status" value="2"/>
</dbReference>
<comment type="function">
    <text evidence="11">Regulatory subunit of the condensin complex, a complex required for conversion of interphase chromatin into mitotic-like condense chromosomes.</text>
</comment>
<keyword evidence="5" id="KW-0158">Chromosome</keyword>
<evidence type="ECO:0000256" key="1">
    <source>
        <dbReference type="ARBA" id="ARBA00004286"/>
    </source>
</evidence>
<keyword evidence="7 11" id="KW-0132">Cell division</keyword>
<comment type="caution">
    <text evidence="13">The sequence shown here is derived from an EMBL/GenBank/DDBJ whole genome shotgun (WGS) entry which is preliminary data.</text>
</comment>
<feature type="region of interest" description="Disordered" evidence="12">
    <location>
        <begin position="149"/>
        <end position="180"/>
    </location>
</feature>
<organism evidence="13 14">
    <name type="scientific">Trichosporon asahii var. asahii (strain ATCC 90039 / CBS 2479 / JCM 2466 / KCTC 7840 / NBRC 103889/ NCYC 2677 / UAMH 7654)</name>
    <name type="common">Yeast</name>
    <dbReference type="NCBI Taxonomy" id="1186058"/>
    <lineage>
        <taxon>Eukaryota</taxon>
        <taxon>Fungi</taxon>
        <taxon>Dikarya</taxon>
        <taxon>Basidiomycota</taxon>
        <taxon>Agaricomycotina</taxon>
        <taxon>Tremellomycetes</taxon>
        <taxon>Trichosporonales</taxon>
        <taxon>Trichosporonaceae</taxon>
        <taxon>Trichosporon</taxon>
    </lineage>
</organism>
<keyword evidence="6" id="KW-0963">Cytoplasm</keyword>
<dbReference type="VEuPathDB" id="FungiDB:A1Q1_06309"/>
<dbReference type="RefSeq" id="XP_014183388.1">
    <property type="nucleotide sequence ID" value="XM_014327913.1"/>
</dbReference>
<keyword evidence="9 11" id="KW-0226">DNA condensation</keyword>
<evidence type="ECO:0000256" key="6">
    <source>
        <dbReference type="ARBA" id="ARBA00022490"/>
    </source>
</evidence>
<keyword evidence="8 11" id="KW-0498">Mitosis</keyword>
<gene>
    <name evidence="13" type="ORF">A1Q1_06309</name>
</gene>
<dbReference type="KEGG" id="tasa:A1Q1_06309"/>
<dbReference type="AlphaFoldDB" id="J5REG4"/>
<name>J5REG4_TRIAS</name>
<feature type="compositionally biased region" description="Acidic residues" evidence="12">
    <location>
        <begin position="157"/>
        <end position="167"/>
    </location>
</feature>
<evidence type="ECO:0000256" key="5">
    <source>
        <dbReference type="ARBA" id="ARBA00022454"/>
    </source>
</evidence>
<dbReference type="GO" id="GO:0007076">
    <property type="term" value="P:mitotic chromosome condensation"/>
    <property type="evidence" value="ECO:0007669"/>
    <property type="project" value="InterPro"/>
</dbReference>
<evidence type="ECO:0000256" key="12">
    <source>
        <dbReference type="SAM" id="MobiDB-lite"/>
    </source>
</evidence>
<comment type="similarity">
    <text evidence="3 11">Belongs to the CND2 (condensin subunit 2) family.</text>
</comment>
<evidence type="ECO:0000256" key="8">
    <source>
        <dbReference type="ARBA" id="ARBA00022776"/>
    </source>
</evidence>
<dbReference type="EMBL" id="ALBS01000032">
    <property type="protein sequence ID" value="EJT52203.1"/>
    <property type="molecule type" value="Genomic_DNA"/>
</dbReference>
<dbReference type="GO" id="GO:0003682">
    <property type="term" value="F:chromatin binding"/>
    <property type="evidence" value="ECO:0007669"/>
    <property type="project" value="TreeGrafter"/>
</dbReference>
<dbReference type="PIRSF" id="PIRSF017126">
    <property type="entry name" value="Condensin_H"/>
    <property type="match status" value="1"/>
</dbReference>
<dbReference type="GO" id="GO:0005737">
    <property type="term" value="C:cytoplasm"/>
    <property type="evidence" value="ECO:0007669"/>
    <property type="project" value="UniProtKB-SubCell"/>
</dbReference>
<feature type="region of interest" description="Disordered" evidence="12">
    <location>
        <begin position="605"/>
        <end position="628"/>
    </location>
</feature>
<dbReference type="Proteomes" id="UP000002748">
    <property type="component" value="Unassembled WGS sequence"/>
</dbReference>
<dbReference type="PANTHER" id="PTHR13108:SF9">
    <property type="entry name" value="CONDENSIN COMPLEX SUBUNIT 2"/>
    <property type="match status" value="1"/>
</dbReference>
<dbReference type="GO" id="GO:0000796">
    <property type="term" value="C:condensin complex"/>
    <property type="evidence" value="ECO:0007669"/>
    <property type="project" value="InterPro"/>
</dbReference>
<accession>J5REG4</accession>
<sequence length="732" mass="80894">MSRRSSLALPLNMQVNDDAAERAARRRSAHFAPMLPDKETGQGAPHKSALSVQKRAKRLSAVAPSNPPVSMEVMNTNFEEWMKLATDNKITATNTWNFALIDYFHDLTLLRNADDESINFQKASCTLDGCVKIWTSRVDSVATETGKLLSGLAGAPEEADEDEEGDGAEPRERERRRAQRSEATLAKSFAALQVKKFDLEFTVDPLFKKTSADFDEGGAMGLLMNHLGIDGTGRVVFDSGDALVEEDSDDEDEEEQHAVVDIAKLRDFLPPQAEVEGLNISDTLNGFYFAADPKDTPDLMALLALDDQEEEEEPFEPGPQGEAVDFFGDDDYDAPALDGGFDEGDVSMGDDPFTAPPAAGPFGTSTLVTLGGTPDGNMFEYFDSGFGKAWAGAEHWKLKRVTRRVVDPEVAREKRAAKAPFTIDFGPEAKLSSRELFATSSATTLLPKRRSGKKATSASRRRDEYLLPDDMHFSSRQLLRLFLKPKFALRTRRVASNNAAGEIDETFWAQAAQDRETGADDFAAEADMPFESQFFHDDDDFVDAALDDAEDADDLRLETQGQELKRARPENVHYAKKAKRVDVKRLKDDIWSDLRAGLKIEAPEFEGEAERRESIHPEPADVDESEPATFDRVITSLRASYPRDKMSEISTSFCFICLLHLANEEGLKIETARTDGGAGDTGMKGYTDQEGVWDIEGVRPPRKMVTGNEVDRIVGELQALKVFRDPTAGRAA</sequence>
<dbReference type="InterPro" id="IPR022816">
    <property type="entry name" value="Condensin_barren_su2"/>
</dbReference>
<dbReference type="OrthoDB" id="362021at2759"/>
<evidence type="ECO:0000313" key="14">
    <source>
        <dbReference type="Proteomes" id="UP000002748"/>
    </source>
</evidence>
<evidence type="ECO:0000256" key="2">
    <source>
        <dbReference type="ARBA" id="ARBA00004496"/>
    </source>
</evidence>
<dbReference type="HOGENOM" id="CLU_010510_0_0_1"/>
<dbReference type="GO" id="GO:0051301">
    <property type="term" value="P:cell division"/>
    <property type="evidence" value="ECO:0007669"/>
    <property type="project" value="UniProtKB-KW"/>
</dbReference>
<dbReference type="GeneID" id="25989821"/>
<reference evidence="13 14" key="1">
    <citation type="journal article" date="2012" name="Eukaryot. Cell">
        <title>Draft genome sequence of CBS 2479, the standard type strain of Trichosporon asahii.</title>
        <authorList>
            <person name="Yang R.Y."/>
            <person name="Li H.T."/>
            <person name="Zhu H."/>
            <person name="Zhou G.P."/>
            <person name="Wang M."/>
            <person name="Wang L."/>
        </authorList>
    </citation>
    <scope>NUCLEOTIDE SEQUENCE [LARGE SCALE GENOMIC DNA]</scope>
    <source>
        <strain evidence="14">ATCC 90039 / CBS 2479 / JCM 2466 / KCTC 7840 / NCYC 2677 / UAMH 7654</strain>
    </source>
</reference>
<evidence type="ECO:0000313" key="13">
    <source>
        <dbReference type="EMBL" id="EJT52203.1"/>
    </source>
</evidence>
<evidence type="ECO:0000256" key="10">
    <source>
        <dbReference type="ARBA" id="ARBA00023306"/>
    </source>
</evidence>
<evidence type="ECO:0000256" key="11">
    <source>
        <dbReference type="PIRNR" id="PIRNR017126"/>
    </source>
</evidence>
<proteinExistence type="inferred from homology"/>
<evidence type="ECO:0000256" key="3">
    <source>
        <dbReference type="ARBA" id="ARBA00009471"/>
    </source>
</evidence>
<evidence type="ECO:0000256" key="7">
    <source>
        <dbReference type="ARBA" id="ARBA00022618"/>
    </source>
</evidence>
<dbReference type="PANTHER" id="PTHR13108">
    <property type="entry name" value="CONDENSIN COMPLEX SUBUNIT 2"/>
    <property type="match status" value="1"/>
</dbReference>
<feature type="compositionally biased region" description="Basic and acidic residues" evidence="12">
    <location>
        <begin position="605"/>
        <end position="619"/>
    </location>
</feature>
<keyword evidence="10 11" id="KW-0131">Cell cycle</keyword>
<protein>
    <recommendedName>
        <fullName evidence="4 11">Condensin complex subunit 2</fullName>
    </recommendedName>
</protein>